<dbReference type="InterPro" id="IPR027417">
    <property type="entry name" value="P-loop_NTPase"/>
</dbReference>
<feature type="transmembrane region" description="Helical" evidence="7">
    <location>
        <begin position="121"/>
        <end position="143"/>
    </location>
</feature>
<dbReference type="GO" id="GO:0005886">
    <property type="term" value="C:plasma membrane"/>
    <property type="evidence" value="ECO:0007669"/>
    <property type="project" value="UniProtKB-SubCell"/>
</dbReference>
<keyword evidence="10" id="KW-1185">Reference proteome</keyword>
<dbReference type="PANTHER" id="PTHR37937:SF1">
    <property type="entry name" value="CONJUGATIVE TRANSFER: DNA TRANSPORT"/>
    <property type="match status" value="1"/>
</dbReference>
<keyword evidence="5 7" id="KW-1133">Transmembrane helix</keyword>
<accession>A0A3M7LI85</accession>
<comment type="subcellular location">
    <subcellularLocation>
        <location evidence="1">Cell membrane</location>
        <topology evidence="1">Multi-pass membrane protein</topology>
    </subcellularLocation>
</comment>
<dbReference type="AlphaFoldDB" id="A0A3M7LI85"/>
<dbReference type="Pfam" id="PF02534">
    <property type="entry name" value="T4SS-DNA_transf"/>
    <property type="match status" value="1"/>
</dbReference>
<keyword evidence="6 7" id="KW-0472">Membrane</keyword>
<reference evidence="9 10" key="1">
    <citation type="submission" date="2018-08" db="EMBL/GenBank/DDBJ databases">
        <title>Chryseobacterium nematophagum: a novel matrix digesting pathogen of nematodes.</title>
        <authorList>
            <person name="Page A."/>
            <person name="Roberts M."/>
            <person name="Felix M.-A."/>
            <person name="Weir W."/>
        </authorList>
    </citation>
    <scope>NUCLEOTIDE SEQUENCE [LARGE SCALE GENOMIC DNA]</scope>
    <source>
        <strain evidence="9 10">JUb275</strain>
    </source>
</reference>
<dbReference type="Gene3D" id="3.40.50.300">
    <property type="entry name" value="P-loop containing nucleotide triphosphate hydrolases"/>
    <property type="match status" value="1"/>
</dbReference>
<keyword evidence="3" id="KW-1003">Cell membrane</keyword>
<feature type="transmembrane region" description="Helical" evidence="7">
    <location>
        <begin position="51"/>
        <end position="75"/>
    </location>
</feature>
<gene>
    <name evidence="9" type="ORF">D1632_00325</name>
</gene>
<name>A0A3M7LI85_9FLAO</name>
<evidence type="ECO:0000256" key="4">
    <source>
        <dbReference type="ARBA" id="ARBA00022692"/>
    </source>
</evidence>
<dbReference type="PANTHER" id="PTHR37937">
    <property type="entry name" value="CONJUGATIVE TRANSFER: DNA TRANSPORT"/>
    <property type="match status" value="1"/>
</dbReference>
<evidence type="ECO:0000256" key="6">
    <source>
        <dbReference type="ARBA" id="ARBA00023136"/>
    </source>
</evidence>
<dbReference type="RefSeq" id="WP_122545286.1">
    <property type="nucleotide sequence ID" value="NZ_QWIV01000003.1"/>
</dbReference>
<feature type="transmembrane region" description="Helical" evidence="7">
    <location>
        <begin position="87"/>
        <end position="109"/>
    </location>
</feature>
<dbReference type="SUPFAM" id="SSF52540">
    <property type="entry name" value="P-loop containing nucleoside triphosphate hydrolases"/>
    <property type="match status" value="1"/>
</dbReference>
<organism evidence="9 10">
    <name type="scientific">Chryseobacterium nematophagum</name>
    <dbReference type="NCBI Taxonomy" id="2305228"/>
    <lineage>
        <taxon>Bacteria</taxon>
        <taxon>Pseudomonadati</taxon>
        <taxon>Bacteroidota</taxon>
        <taxon>Flavobacteriia</taxon>
        <taxon>Flavobacteriales</taxon>
        <taxon>Weeksellaceae</taxon>
        <taxon>Chryseobacterium group</taxon>
        <taxon>Chryseobacterium</taxon>
    </lineage>
</organism>
<dbReference type="CDD" id="cd01127">
    <property type="entry name" value="TrwB_TraG_TraD_VirD4"/>
    <property type="match status" value="1"/>
</dbReference>
<dbReference type="InterPro" id="IPR051539">
    <property type="entry name" value="T4SS-coupling_protein"/>
</dbReference>
<evidence type="ECO:0000313" key="10">
    <source>
        <dbReference type="Proteomes" id="UP000267524"/>
    </source>
</evidence>
<dbReference type="Pfam" id="PF14293">
    <property type="entry name" value="YWFCY"/>
    <property type="match status" value="1"/>
</dbReference>
<evidence type="ECO:0000313" key="9">
    <source>
        <dbReference type="EMBL" id="RMZ61292.1"/>
    </source>
</evidence>
<evidence type="ECO:0000256" key="1">
    <source>
        <dbReference type="ARBA" id="ARBA00004651"/>
    </source>
</evidence>
<evidence type="ECO:0000256" key="7">
    <source>
        <dbReference type="SAM" id="Phobius"/>
    </source>
</evidence>
<protein>
    <submittedName>
        <fullName evidence="9">Type IV secretory system conjugative DNA transfer family protein</fullName>
    </submittedName>
</protein>
<evidence type="ECO:0000256" key="2">
    <source>
        <dbReference type="ARBA" id="ARBA00008806"/>
    </source>
</evidence>
<evidence type="ECO:0000256" key="5">
    <source>
        <dbReference type="ARBA" id="ARBA00022989"/>
    </source>
</evidence>
<comment type="caution">
    <text evidence="9">The sequence shown here is derived from an EMBL/GenBank/DDBJ whole genome shotgun (WGS) entry which is preliminary data.</text>
</comment>
<keyword evidence="4 7" id="KW-0812">Transmembrane</keyword>
<evidence type="ECO:0000256" key="3">
    <source>
        <dbReference type="ARBA" id="ARBA00022475"/>
    </source>
</evidence>
<dbReference type="EMBL" id="QWIV01000003">
    <property type="protein sequence ID" value="RMZ61292.1"/>
    <property type="molecule type" value="Genomic_DNA"/>
</dbReference>
<dbReference type="InterPro" id="IPR025988">
    <property type="entry name" value="YWFCY_dom"/>
</dbReference>
<evidence type="ECO:0000259" key="8">
    <source>
        <dbReference type="Pfam" id="PF14293"/>
    </source>
</evidence>
<comment type="similarity">
    <text evidence="2">Belongs to the VirD4/TraG family.</text>
</comment>
<sequence length="671" mass="76495">MQERQEQIKIYNFFQKAVYVLVAVDFFILFCKNYPNEIISQLAQNFSKMNFLFPTLHIKLFQILMVILVSIGTKAKKESDVNVNKKIILPILGGLIMIFSSMFLISYAFNPKEPKPFLNHFNFYHITYLFVSLLGVLILMVGTDNISKLFQFKMGKDRWNVEQESFDQNKELVEHDTIINIPYLFLYKSKVHNGWLNYDPFRGTVVIGTPGSGKSFGVINPSIRQMVKKGFTICLYDFKFPDLAQIAYYSYLQKRKSDPNYKHKFAVVNVNDVEKSVRCNPFKAEFIQTQSDAQEMAESMVYALQKGGASGGGGSEAFFTQSAINFLSATVYFFAKYENGKYSDLPHILAFLNQSYEDVFDILFQNVELTSLLSTFKSAYDNKAFDQLEGQIGTLKIFLSRLHTKESAWVLSGDDIKLNISNESNPTILVLASDPRTQDQNSAIYSAILNKIIQLINSKKNLPSAVIADEFPTIYIHKVDNLIATARSNKVAVLLGLQELPQLRQYYKKEVADTIVAIIGNIFSGSARDKGTLDWLEKLFGKVKQQSKSLSVNQNNTSYSIQERMDNLIPASKIASLKTGEMVGILAKNERNDSSNTGLKEYSTSVFNGKINLDMNAIKKEENNYHDMPIFYRFQDGEKNIRNEFLFSNFLKINNDIDILIKKLKTVSYEK</sequence>
<dbReference type="Proteomes" id="UP000267524">
    <property type="component" value="Unassembled WGS sequence"/>
</dbReference>
<dbReference type="InterPro" id="IPR003688">
    <property type="entry name" value="TraG/VirD4"/>
</dbReference>
<feature type="domain" description="YWFCY" evidence="8">
    <location>
        <begin position="5"/>
        <end position="150"/>
    </location>
</feature>
<proteinExistence type="inferred from homology"/>